<evidence type="ECO:0000256" key="2">
    <source>
        <dbReference type="ARBA" id="ARBA00023012"/>
    </source>
</evidence>
<keyword evidence="3" id="KW-0805">Transcription regulation</keyword>
<keyword evidence="11" id="KW-1185">Reference proteome</keyword>
<dbReference type="Proteomes" id="UP001246372">
    <property type="component" value="Unassembled WGS sequence"/>
</dbReference>
<dbReference type="InterPro" id="IPR001789">
    <property type="entry name" value="Sig_transdc_resp-reg_receiver"/>
</dbReference>
<dbReference type="EMBL" id="JAVXZY010000015">
    <property type="protein sequence ID" value="MDT9002376.1"/>
    <property type="molecule type" value="Genomic_DNA"/>
</dbReference>
<dbReference type="InterPro" id="IPR016032">
    <property type="entry name" value="Sig_transdc_resp-reg_C-effctor"/>
</dbReference>
<dbReference type="Pfam" id="PF00486">
    <property type="entry name" value="Trans_reg_C"/>
    <property type="match status" value="1"/>
</dbReference>
<keyword evidence="2" id="KW-0902">Two-component regulatory system</keyword>
<dbReference type="SMART" id="SM00448">
    <property type="entry name" value="REC"/>
    <property type="match status" value="1"/>
</dbReference>
<feature type="domain" description="Response regulatory" evidence="8">
    <location>
        <begin position="2"/>
        <end position="116"/>
    </location>
</feature>
<dbReference type="PROSITE" id="PS50110">
    <property type="entry name" value="RESPONSE_REGULATORY"/>
    <property type="match status" value="1"/>
</dbReference>
<evidence type="ECO:0000256" key="6">
    <source>
        <dbReference type="PROSITE-ProRule" id="PRU00169"/>
    </source>
</evidence>
<keyword evidence="1 6" id="KW-0597">Phosphoprotein</keyword>
<comment type="caution">
    <text evidence="10">The sequence shown here is derived from an EMBL/GenBank/DDBJ whole genome shotgun (WGS) entry which is preliminary data.</text>
</comment>
<dbReference type="InterPro" id="IPR001867">
    <property type="entry name" value="OmpR/PhoB-type_DNA-bd"/>
</dbReference>
<feature type="DNA-binding region" description="OmpR/PhoB-type" evidence="7">
    <location>
        <begin position="128"/>
        <end position="219"/>
    </location>
</feature>
<feature type="modified residue" description="4-aspartylphosphate" evidence="6">
    <location>
        <position position="51"/>
    </location>
</feature>
<dbReference type="InterPro" id="IPR011006">
    <property type="entry name" value="CheY-like_superfamily"/>
</dbReference>
<dbReference type="InterPro" id="IPR039420">
    <property type="entry name" value="WalR-like"/>
</dbReference>
<evidence type="ECO:0000259" key="9">
    <source>
        <dbReference type="PROSITE" id="PS51755"/>
    </source>
</evidence>
<reference evidence="10" key="1">
    <citation type="submission" date="2023-09" db="EMBL/GenBank/DDBJ databases">
        <title>Paucibacter sp. APW11 Genome sequencing and assembly.</title>
        <authorList>
            <person name="Kim I."/>
        </authorList>
    </citation>
    <scope>NUCLEOTIDE SEQUENCE</scope>
    <source>
        <strain evidence="10">APW11</strain>
    </source>
</reference>
<accession>A0ABU3PIH8</accession>
<dbReference type="Pfam" id="PF00072">
    <property type="entry name" value="Response_reg"/>
    <property type="match status" value="1"/>
</dbReference>
<evidence type="ECO:0000256" key="7">
    <source>
        <dbReference type="PROSITE-ProRule" id="PRU01091"/>
    </source>
</evidence>
<feature type="domain" description="OmpR/PhoB-type" evidence="9">
    <location>
        <begin position="128"/>
        <end position="219"/>
    </location>
</feature>
<dbReference type="PROSITE" id="PS51755">
    <property type="entry name" value="OMPR_PHOB"/>
    <property type="match status" value="1"/>
</dbReference>
<dbReference type="PANTHER" id="PTHR48111">
    <property type="entry name" value="REGULATOR OF RPOS"/>
    <property type="match status" value="1"/>
</dbReference>
<keyword evidence="5" id="KW-0804">Transcription</keyword>
<dbReference type="Gene3D" id="3.40.50.2300">
    <property type="match status" value="1"/>
</dbReference>
<dbReference type="SMART" id="SM00862">
    <property type="entry name" value="Trans_reg_C"/>
    <property type="match status" value="1"/>
</dbReference>
<evidence type="ECO:0000313" key="11">
    <source>
        <dbReference type="Proteomes" id="UP001246372"/>
    </source>
</evidence>
<dbReference type="Gene3D" id="6.10.250.690">
    <property type="match status" value="1"/>
</dbReference>
<dbReference type="SUPFAM" id="SSF52172">
    <property type="entry name" value="CheY-like"/>
    <property type="match status" value="1"/>
</dbReference>
<sequence>MKVCLLEDDLVLGRSLQTVLQDAGHETLWLRRIADARHWLAEQAFDALLLDLGLPDGNGMELLHEIRRDRRQLPVLLITARDSIEDRLHGLDSGADDYLVKPFVGAELLARLRAVTRRAGQSGDAAEAGIWTVKDLTLDEARMQLSRAGQAVALSKTEFTLLLTLMKFADRVLTRRELESRALPHSEGHALDVHMFNLRRKIGDGYIRTVRGVGFLVERQ</sequence>
<protein>
    <submittedName>
        <fullName evidence="10">Response regulator transcription factor</fullName>
    </submittedName>
</protein>
<dbReference type="CDD" id="cd00383">
    <property type="entry name" value="trans_reg_C"/>
    <property type="match status" value="1"/>
</dbReference>
<dbReference type="InterPro" id="IPR036388">
    <property type="entry name" value="WH-like_DNA-bd_sf"/>
</dbReference>
<evidence type="ECO:0000259" key="8">
    <source>
        <dbReference type="PROSITE" id="PS50110"/>
    </source>
</evidence>
<name>A0ABU3PIH8_9BURK</name>
<dbReference type="Gene3D" id="1.10.10.10">
    <property type="entry name" value="Winged helix-like DNA-binding domain superfamily/Winged helix DNA-binding domain"/>
    <property type="match status" value="1"/>
</dbReference>
<dbReference type="PANTHER" id="PTHR48111:SF1">
    <property type="entry name" value="TWO-COMPONENT RESPONSE REGULATOR ORR33"/>
    <property type="match status" value="1"/>
</dbReference>
<gene>
    <name evidence="10" type="ORF">RQP53_24050</name>
</gene>
<dbReference type="SUPFAM" id="SSF46894">
    <property type="entry name" value="C-terminal effector domain of the bipartite response regulators"/>
    <property type="match status" value="1"/>
</dbReference>
<evidence type="ECO:0000256" key="4">
    <source>
        <dbReference type="ARBA" id="ARBA00023125"/>
    </source>
</evidence>
<evidence type="ECO:0000256" key="3">
    <source>
        <dbReference type="ARBA" id="ARBA00023015"/>
    </source>
</evidence>
<dbReference type="RefSeq" id="WP_315653273.1">
    <property type="nucleotide sequence ID" value="NZ_JAVXZY010000015.1"/>
</dbReference>
<evidence type="ECO:0000313" key="10">
    <source>
        <dbReference type="EMBL" id="MDT9002376.1"/>
    </source>
</evidence>
<proteinExistence type="predicted"/>
<evidence type="ECO:0000256" key="5">
    <source>
        <dbReference type="ARBA" id="ARBA00023163"/>
    </source>
</evidence>
<keyword evidence="4 7" id="KW-0238">DNA-binding</keyword>
<evidence type="ECO:0000256" key="1">
    <source>
        <dbReference type="ARBA" id="ARBA00022553"/>
    </source>
</evidence>
<organism evidence="10 11">
    <name type="scientific">Roseateles aquae</name>
    <dbReference type="NCBI Taxonomy" id="3077235"/>
    <lineage>
        <taxon>Bacteria</taxon>
        <taxon>Pseudomonadati</taxon>
        <taxon>Pseudomonadota</taxon>
        <taxon>Betaproteobacteria</taxon>
        <taxon>Burkholderiales</taxon>
        <taxon>Sphaerotilaceae</taxon>
        <taxon>Roseateles</taxon>
    </lineage>
</organism>